<gene>
    <name evidence="2" type="ORF">EGI31_09820</name>
</gene>
<sequence length="147" mass="16427">MQKINIVGISTRTSNNNGEAAKDIPALWGRFMGEGISKLIPNKIDETIYCLYTDYEKDHTAPYNTILGCAVRSLDEIPNGMVGKVIEVANYQQFTAKGNINEGIVFNEWVKIWNTDLNRAYTTDFEVYGAKAANPENAEVDIFIALK</sequence>
<dbReference type="Proteomes" id="UP001204144">
    <property type="component" value="Unassembled WGS sequence"/>
</dbReference>
<dbReference type="SMART" id="SM00871">
    <property type="entry name" value="AraC_E_bind"/>
    <property type="match status" value="1"/>
</dbReference>
<comment type="caution">
    <text evidence="2">The sequence shown here is derived from an EMBL/GenBank/DDBJ whole genome shotgun (WGS) entry which is preliminary data.</text>
</comment>
<feature type="domain" description="AraC effector-binding" evidence="1">
    <location>
        <begin position="1"/>
        <end position="147"/>
    </location>
</feature>
<evidence type="ECO:0000313" key="2">
    <source>
        <dbReference type="EMBL" id="MCP9763255.1"/>
    </source>
</evidence>
<dbReference type="Gene3D" id="3.20.80.10">
    <property type="entry name" value="Regulatory factor, effector binding domain"/>
    <property type="match status" value="1"/>
</dbReference>
<evidence type="ECO:0000259" key="1">
    <source>
        <dbReference type="SMART" id="SM00871"/>
    </source>
</evidence>
<protein>
    <submittedName>
        <fullName evidence="2">AraC family transcriptional regulator</fullName>
    </submittedName>
</protein>
<accession>A0AAE3KWQ1</accession>
<dbReference type="InterPro" id="IPR010499">
    <property type="entry name" value="AraC_E-bd"/>
</dbReference>
<dbReference type="AlphaFoldDB" id="A0AAE3KWQ1"/>
<keyword evidence="3" id="KW-1185">Reference proteome</keyword>
<dbReference type="RefSeq" id="WP_255037037.1">
    <property type="nucleotide sequence ID" value="NZ_RJUF01000023.1"/>
</dbReference>
<dbReference type="InterPro" id="IPR011256">
    <property type="entry name" value="Reg_factor_effector_dom_sf"/>
</dbReference>
<dbReference type="EMBL" id="RJUF01000023">
    <property type="protein sequence ID" value="MCP9763255.1"/>
    <property type="molecule type" value="Genomic_DNA"/>
</dbReference>
<dbReference type="PANTHER" id="PTHR36444">
    <property type="entry name" value="TRANSCRIPTIONAL REGULATOR PROTEIN YOBU-RELATED"/>
    <property type="match status" value="1"/>
</dbReference>
<organism evidence="2 3">
    <name type="scientific">Lacihabitans soyangensis</name>
    <dbReference type="NCBI Taxonomy" id="869394"/>
    <lineage>
        <taxon>Bacteria</taxon>
        <taxon>Pseudomonadati</taxon>
        <taxon>Bacteroidota</taxon>
        <taxon>Cytophagia</taxon>
        <taxon>Cytophagales</taxon>
        <taxon>Leadbetterellaceae</taxon>
        <taxon>Lacihabitans</taxon>
    </lineage>
</organism>
<reference evidence="2 3" key="1">
    <citation type="submission" date="2018-11" db="EMBL/GenBank/DDBJ databases">
        <title>Novel bacteria species description.</title>
        <authorList>
            <person name="Han J.-H."/>
        </authorList>
    </citation>
    <scope>NUCLEOTIDE SEQUENCE [LARGE SCALE GENOMIC DNA]</scope>
    <source>
        <strain evidence="2 3">KCTC23259</strain>
    </source>
</reference>
<proteinExistence type="predicted"/>
<evidence type="ECO:0000313" key="3">
    <source>
        <dbReference type="Proteomes" id="UP001204144"/>
    </source>
</evidence>
<dbReference type="Pfam" id="PF14526">
    <property type="entry name" value="Cass2"/>
    <property type="match status" value="1"/>
</dbReference>
<dbReference type="InterPro" id="IPR053182">
    <property type="entry name" value="YobU-like_regulator"/>
</dbReference>
<dbReference type="PANTHER" id="PTHR36444:SF2">
    <property type="entry name" value="TRANSCRIPTIONAL REGULATOR PROTEIN YOBU-RELATED"/>
    <property type="match status" value="1"/>
</dbReference>
<dbReference type="SUPFAM" id="SSF55136">
    <property type="entry name" value="Probable bacterial effector-binding domain"/>
    <property type="match status" value="1"/>
</dbReference>
<name>A0AAE3KWQ1_9BACT</name>
<dbReference type="InterPro" id="IPR029441">
    <property type="entry name" value="Cass2"/>
</dbReference>